<keyword evidence="4" id="KW-1185">Reference proteome</keyword>
<reference evidence="3 4" key="1">
    <citation type="submission" date="2022-08" db="EMBL/GenBank/DDBJ databases">
        <title>Bacterial and archaeal communities from various locations to study Microbial Dark Matter (Phase II).</title>
        <authorList>
            <person name="Stepanauskas R."/>
        </authorList>
    </citation>
    <scope>NUCLEOTIDE SEQUENCE [LARGE SCALE GENOMIC DNA]</scope>
    <source>
        <strain evidence="3 4">PD1</strain>
    </source>
</reference>
<dbReference type="InterPro" id="IPR050463">
    <property type="entry name" value="Gfo/Idh/MocA_oxidrdct_glycsds"/>
</dbReference>
<dbReference type="PANTHER" id="PTHR43818:SF11">
    <property type="entry name" value="BCDNA.GH03377"/>
    <property type="match status" value="1"/>
</dbReference>
<accession>A0ABT2ELS7</accession>
<dbReference type="EMBL" id="JANUCP010000001">
    <property type="protein sequence ID" value="MCS3917908.1"/>
    <property type="molecule type" value="Genomic_DNA"/>
</dbReference>
<dbReference type="RefSeq" id="WP_018196171.1">
    <property type="nucleotide sequence ID" value="NZ_CP130454.1"/>
</dbReference>
<proteinExistence type="predicted"/>
<comment type="caution">
    <text evidence="3">The sequence shown here is derived from an EMBL/GenBank/DDBJ whole genome shotgun (WGS) entry which is preliminary data.</text>
</comment>
<gene>
    <name evidence="3" type="ORF">M2350_000305</name>
</gene>
<protein>
    <submittedName>
        <fullName evidence="3">Dehydrogenase</fullName>
    </submittedName>
</protein>
<dbReference type="Pfam" id="PF01408">
    <property type="entry name" value="GFO_IDH_MocA"/>
    <property type="match status" value="1"/>
</dbReference>
<feature type="domain" description="Gfo/Idh/MocA-like oxidoreductase N-terminal" evidence="2">
    <location>
        <begin position="1"/>
        <end position="117"/>
    </location>
</feature>
<dbReference type="Gene3D" id="3.30.360.10">
    <property type="entry name" value="Dihydrodipicolinate Reductase, domain 2"/>
    <property type="match status" value="1"/>
</dbReference>
<evidence type="ECO:0000313" key="4">
    <source>
        <dbReference type="Proteomes" id="UP001204798"/>
    </source>
</evidence>
<dbReference type="PANTHER" id="PTHR43818">
    <property type="entry name" value="BCDNA.GH03377"/>
    <property type="match status" value="1"/>
</dbReference>
<dbReference type="SUPFAM" id="SSF51735">
    <property type="entry name" value="NAD(P)-binding Rossmann-fold domains"/>
    <property type="match status" value="1"/>
</dbReference>
<evidence type="ECO:0000259" key="2">
    <source>
        <dbReference type="Pfam" id="PF01408"/>
    </source>
</evidence>
<name>A0ABT2ELS7_9BACT</name>
<organism evidence="3 4">
    <name type="scientific">Candidatus Fervidibacter sacchari</name>
    <dbReference type="NCBI Taxonomy" id="1448929"/>
    <lineage>
        <taxon>Bacteria</taxon>
        <taxon>Candidatus Fervidibacterota</taxon>
        <taxon>Candidatus Fervidibacter</taxon>
    </lineage>
</organism>
<dbReference type="InterPro" id="IPR000683">
    <property type="entry name" value="Gfo/Idh/MocA-like_OxRdtase_N"/>
</dbReference>
<evidence type="ECO:0000313" key="3">
    <source>
        <dbReference type="EMBL" id="MCS3917908.1"/>
    </source>
</evidence>
<dbReference type="Gene3D" id="3.40.50.720">
    <property type="entry name" value="NAD(P)-binding Rossmann-like Domain"/>
    <property type="match status" value="1"/>
</dbReference>
<evidence type="ECO:0000256" key="1">
    <source>
        <dbReference type="ARBA" id="ARBA00023002"/>
    </source>
</evidence>
<dbReference type="Proteomes" id="UP001204798">
    <property type="component" value="Unassembled WGS sequence"/>
</dbReference>
<sequence length="328" mass="35681">MKVAIIGCGFAGMMHAKGYSQLEGVKIAGCCDIVPEKARELASRFGAEAFNDLEEMLEVIRPDIVSVCTLEKDHAFAAMAALKSGAHVLCEKMLASSLDEAKAMVQTAKEKGKLLATQFNYRHIPSIRWLKSLLSDGVLGEPLLVTLQTHSYCHHHSVDLLRFLFGEIVSVQATMRGERSEVPYKGWEGISDDLLYIPPKAFGSILHFESGLIAVVAGSFLHQLDDLMLELNLVTAKGRLSLRRMRQGNICGDLDTNLDLSGAPPFPEPVPFLDTFPLSVQNFVKAVMGEPAIFATGDDGLKAMEIEKALLTAVRTGQIVSLATKPPS</sequence>
<dbReference type="SUPFAM" id="SSF55347">
    <property type="entry name" value="Glyceraldehyde-3-phosphate dehydrogenase-like, C-terminal domain"/>
    <property type="match status" value="1"/>
</dbReference>
<keyword evidence="1" id="KW-0560">Oxidoreductase</keyword>
<dbReference type="InterPro" id="IPR036291">
    <property type="entry name" value="NAD(P)-bd_dom_sf"/>
</dbReference>